<protein>
    <submittedName>
        <fullName evidence="1">Uncharacterized protein</fullName>
    </submittedName>
</protein>
<accession>A0ABU7YR65</accession>
<reference evidence="1 2" key="1">
    <citation type="journal article" date="2017" name="Curr. Microbiol.">
        <title>Lysobacter zhanggongensis sp. nov. Isolated from a Pit Mud.</title>
        <authorList>
            <person name="Zhang X.F."/>
            <person name="Wang H.H."/>
            <person name="Sun X.Y."/>
            <person name="Pan C.M."/>
        </authorList>
    </citation>
    <scope>NUCLEOTIDE SEQUENCE [LARGE SCALE GENOMIC DNA]</scope>
    <source>
        <strain evidence="1 2">ZGLJ7-1</strain>
    </source>
</reference>
<organism evidence="1 2">
    <name type="scientific">Lysobacter zhanggongensis</name>
    <dbReference type="NCBI Taxonomy" id="1774951"/>
    <lineage>
        <taxon>Bacteria</taxon>
        <taxon>Pseudomonadati</taxon>
        <taxon>Pseudomonadota</taxon>
        <taxon>Gammaproteobacteria</taxon>
        <taxon>Lysobacterales</taxon>
        <taxon>Lysobacteraceae</taxon>
        <taxon>Lysobacter</taxon>
    </lineage>
</organism>
<dbReference type="EMBL" id="JAXGFO010000036">
    <property type="protein sequence ID" value="MEG3157837.1"/>
    <property type="molecule type" value="Genomic_DNA"/>
</dbReference>
<comment type="caution">
    <text evidence="1">The sequence shown here is derived from an EMBL/GenBank/DDBJ whole genome shotgun (WGS) entry which is preliminary data.</text>
</comment>
<proteinExistence type="predicted"/>
<evidence type="ECO:0000313" key="2">
    <source>
        <dbReference type="Proteomes" id="UP001334501"/>
    </source>
</evidence>
<evidence type="ECO:0000313" key="1">
    <source>
        <dbReference type="EMBL" id="MEG3157837.1"/>
    </source>
</evidence>
<dbReference type="RefSeq" id="WP_412699906.1">
    <property type="nucleotide sequence ID" value="NZ_JAXGFO010000036.1"/>
</dbReference>
<sequence length="70" mass="7327">MPTTTSASQNAIRNTSAPAAMGCALIHAVALSSQAGFIAQLWQRATRFRQVAGIPVPVAVTHAAAVRRAW</sequence>
<name>A0ABU7YR65_9GAMM</name>
<dbReference type="Proteomes" id="UP001334501">
    <property type="component" value="Unassembled WGS sequence"/>
</dbReference>
<keyword evidence="2" id="KW-1185">Reference proteome</keyword>
<gene>
    <name evidence="1" type="ORF">SNE33_08055</name>
</gene>